<proteinExistence type="predicted"/>
<name>A0A4P9WGP6_9FUNG</name>
<gene>
    <name evidence="2" type="ORF">BDK51DRAFT_39763</name>
</gene>
<dbReference type="Proteomes" id="UP000269721">
    <property type="component" value="Unassembled WGS sequence"/>
</dbReference>
<protein>
    <submittedName>
        <fullName evidence="2">Uncharacterized protein</fullName>
    </submittedName>
</protein>
<accession>A0A4P9WGP6</accession>
<keyword evidence="3" id="KW-1185">Reference proteome</keyword>
<dbReference type="OrthoDB" id="2019149at2759"/>
<sequence length="123" mass="12479">MKNLHLLLSILATPFAASAAVVAPVKVVAAVTTTKTTTTTTTTTRSAAATATVSVTPLLPNVTNVLTVGKGMQYASVQAAVNAVPAKATVEQLINIVGFKRCVGEGRGGEGARFAGVTSYSPY</sequence>
<evidence type="ECO:0000256" key="1">
    <source>
        <dbReference type="SAM" id="SignalP"/>
    </source>
</evidence>
<keyword evidence="1" id="KW-0732">Signal</keyword>
<evidence type="ECO:0000313" key="3">
    <source>
        <dbReference type="Proteomes" id="UP000269721"/>
    </source>
</evidence>
<dbReference type="AlphaFoldDB" id="A0A4P9WGP6"/>
<reference evidence="3" key="1">
    <citation type="journal article" date="2018" name="Nat. Microbiol.">
        <title>Leveraging single-cell genomics to expand the fungal tree of life.</title>
        <authorList>
            <person name="Ahrendt S.R."/>
            <person name="Quandt C.A."/>
            <person name="Ciobanu D."/>
            <person name="Clum A."/>
            <person name="Salamov A."/>
            <person name="Andreopoulos B."/>
            <person name="Cheng J.F."/>
            <person name="Woyke T."/>
            <person name="Pelin A."/>
            <person name="Henrissat B."/>
            <person name="Reynolds N.K."/>
            <person name="Benny G.L."/>
            <person name="Smith M.E."/>
            <person name="James T.Y."/>
            <person name="Grigoriev I.V."/>
        </authorList>
    </citation>
    <scope>NUCLEOTIDE SEQUENCE [LARGE SCALE GENOMIC DNA]</scope>
</reference>
<feature type="chain" id="PRO_5020496734" evidence="1">
    <location>
        <begin position="20"/>
        <end position="123"/>
    </location>
</feature>
<organism evidence="2 3">
    <name type="scientific">Blyttiomyces helicus</name>
    <dbReference type="NCBI Taxonomy" id="388810"/>
    <lineage>
        <taxon>Eukaryota</taxon>
        <taxon>Fungi</taxon>
        <taxon>Fungi incertae sedis</taxon>
        <taxon>Chytridiomycota</taxon>
        <taxon>Chytridiomycota incertae sedis</taxon>
        <taxon>Chytridiomycetes</taxon>
        <taxon>Chytridiomycetes incertae sedis</taxon>
        <taxon>Blyttiomyces</taxon>
    </lineage>
</organism>
<dbReference type="EMBL" id="KZ995502">
    <property type="protein sequence ID" value="RKO90548.1"/>
    <property type="molecule type" value="Genomic_DNA"/>
</dbReference>
<evidence type="ECO:0000313" key="2">
    <source>
        <dbReference type="EMBL" id="RKO90548.1"/>
    </source>
</evidence>
<feature type="signal peptide" evidence="1">
    <location>
        <begin position="1"/>
        <end position="19"/>
    </location>
</feature>